<accession>A0A5B7DUC4</accession>
<evidence type="ECO:0000313" key="1">
    <source>
        <dbReference type="EMBL" id="MPC24546.1"/>
    </source>
</evidence>
<dbReference type="EMBL" id="VSRR010001342">
    <property type="protein sequence ID" value="MPC24546.1"/>
    <property type="molecule type" value="Genomic_DNA"/>
</dbReference>
<proteinExistence type="predicted"/>
<keyword evidence="2" id="KW-1185">Reference proteome</keyword>
<gene>
    <name evidence="1" type="ORF">E2C01_017629</name>
</gene>
<name>A0A5B7DUC4_PORTR</name>
<dbReference type="Proteomes" id="UP000324222">
    <property type="component" value="Unassembled WGS sequence"/>
</dbReference>
<reference evidence="1 2" key="1">
    <citation type="submission" date="2019-05" db="EMBL/GenBank/DDBJ databases">
        <title>Another draft genome of Portunus trituberculatus and its Hox gene families provides insights of decapod evolution.</title>
        <authorList>
            <person name="Jeong J.-H."/>
            <person name="Song I."/>
            <person name="Kim S."/>
            <person name="Choi T."/>
            <person name="Kim D."/>
            <person name="Ryu S."/>
            <person name="Kim W."/>
        </authorList>
    </citation>
    <scope>NUCLEOTIDE SEQUENCE [LARGE SCALE GENOMIC DNA]</scope>
    <source>
        <tissue evidence="1">Muscle</tissue>
    </source>
</reference>
<sequence length="65" mass="7693">MGLETRCEENKSRHCISRIRKDHRHYTTNQPAYTSKLYVPDPITDQYTKSVHRRVHIHAPTHAPL</sequence>
<dbReference type="AlphaFoldDB" id="A0A5B7DUC4"/>
<protein>
    <submittedName>
        <fullName evidence="1">Uncharacterized protein</fullName>
    </submittedName>
</protein>
<evidence type="ECO:0000313" key="2">
    <source>
        <dbReference type="Proteomes" id="UP000324222"/>
    </source>
</evidence>
<comment type="caution">
    <text evidence="1">The sequence shown here is derived from an EMBL/GenBank/DDBJ whole genome shotgun (WGS) entry which is preliminary data.</text>
</comment>
<organism evidence="1 2">
    <name type="scientific">Portunus trituberculatus</name>
    <name type="common">Swimming crab</name>
    <name type="synonym">Neptunus trituberculatus</name>
    <dbReference type="NCBI Taxonomy" id="210409"/>
    <lineage>
        <taxon>Eukaryota</taxon>
        <taxon>Metazoa</taxon>
        <taxon>Ecdysozoa</taxon>
        <taxon>Arthropoda</taxon>
        <taxon>Crustacea</taxon>
        <taxon>Multicrustacea</taxon>
        <taxon>Malacostraca</taxon>
        <taxon>Eumalacostraca</taxon>
        <taxon>Eucarida</taxon>
        <taxon>Decapoda</taxon>
        <taxon>Pleocyemata</taxon>
        <taxon>Brachyura</taxon>
        <taxon>Eubrachyura</taxon>
        <taxon>Portunoidea</taxon>
        <taxon>Portunidae</taxon>
        <taxon>Portuninae</taxon>
        <taxon>Portunus</taxon>
    </lineage>
</organism>